<evidence type="ECO:0000313" key="2">
    <source>
        <dbReference type="Proteomes" id="UP000216352"/>
    </source>
</evidence>
<dbReference type="STRING" id="1603886.GCA_001895165_01524"/>
<dbReference type="AlphaFoldDB" id="A0A261FL48"/>
<dbReference type="GO" id="GO:0016779">
    <property type="term" value="F:nucleotidyltransferase activity"/>
    <property type="evidence" value="ECO:0007669"/>
    <property type="project" value="UniProtKB-KW"/>
</dbReference>
<keyword evidence="1" id="KW-0808">Transferase</keyword>
<accession>A0A261FL48</accession>
<comment type="caution">
    <text evidence="1">The sequence shown here is derived from an EMBL/GenBank/DDBJ whole genome shotgun (WGS) entry which is preliminary data.</text>
</comment>
<dbReference type="OrthoDB" id="3240588at2"/>
<name>A0A261FL48_9BIFI</name>
<organism evidence="1 2">
    <name type="scientific">Bifidobacterium lemurum</name>
    <dbReference type="NCBI Taxonomy" id="1603886"/>
    <lineage>
        <taxon>Bacteria</taxon>
        <taxon>Bacillati</taxon>
        <taxon>Actinomycetota</taxon>
        <taxon>Actinomycetes</taxon>
        <taxon>Bifidobacteriales</taxon>
        <taxon>Bifidobacteriaceae</taxon>
        <taxon>Bifidobacterium</taxon>
    </lineage>
</organism>
<evidence type="ECO:0000313" key="1">
    <source>
        <dbReference type="EMBL" id="OZG59910.1"/>
    </source>
</evidence>
<dbReference type="Proteomes" id="UP000216352">
    <property type="component" value="Unassembled WGS sequence"/>
</dbReference>
<sequence>MAEEQGNVARRNGWANVNFPNGFVHPFAFQAKSGKTYEKMLVGVPKGVTVNGVDLGGWSFSVFSTKWAKEDKLNGRPVTIGLKVGEPVELFRGRGAERETLRIDDPWDLARAVKAHREAREAERRNAEETRGDESVSLAGEAVGRADGNGPVGDRAPEAGLVRGSLSDAAPQSFKPVSQEGMDLFNRCSVDVGFVARMDVMAERAARAFLDGSYDPVSQLAETRRLVGEMADAVAGVQGVDFGDAARGEAAEVALSASTDVINADVSRLADEGVGRADVIAANRSERAAREKEYAEERALMPESVLLRRDIAAASAEPPTMERCLAATSTLYGGFEHTDLLSAGADGGTPLDPANPLDMASIESDGWAATF</sequence>
<keyword evidence="2" id="KW-1185">Reference proteome</keyword>
<protein>
    <submittedName>
        <fullName evidence="1">Sulfate adenylyltransferase, subunit 2</fullName>
    </submittedName>
</protein>
<dbReference type="RefSeq" id="WP_072726165.1">
    <property type="nucleotide sequence ID" value="NZ_BDIS01000019.1"/>
</dbReference>
<proteinExistence type="predicted"/>
<dbReference type="EMBL" id="MWWX01000019">
    <property type="protein sequence ID" value="OZG59910.1"/>
    <property type="molecule type" value="Genomic_DNA"/>
</dbReference>
<keyword evidence="1" id="KW-0548">Nucleotidyltransferase</keyword>
<gene>
    <name evidence="1" type="ORF">BLEM_2085</name>
</gene>
<reference evidence="1 2" key="1">
    <citation type="journal article" date="2017" name="BMC Genomics">
        <title>Comparative genomic and phylogenomic analyses of the Bifidobacteriaceae family.</title>
        <authorList>
            <person name="Lugli G.A."/>
            <person name="Milani C."/>
            <person name="Turroni F."/>
            <person name="Duranti S."/>
            <person name="Mancabelli L."/>
            <person name="Mangifesta M."/>
            <person name="Ferrario C."/>
            <person name="Modesto M."/>
            <person name="Mattarelli P."/>
            <person name="Jiri K."/>
            <person name="van Sinderen D."/>
            <person name="Ventura M."/>
        </authorList>
    </citation>
    <scope>NUCLEOTIDE SEQUENCE [LARGE SCALE GENOMIC DNA]</scope>
    <source>
        <strain evidence="1 2">DSM 28807</strain>
    </source>
</reference>